<name>A0A2P2QCR9_RHIMU</name>
<organism evidence="1">
    <name type="scientific">Rhizophora mucronata</name>
    <name type="common">Asiatic mangrove</name>
    <dbReference type="NCBI Taxonomy" id="61149"/>
    <lineage>
        <taxon>Eukaryota</taxon>
        <taxon>Viridiplantae</taxon>
        <taxon>Streptophyta</taxon>
        <taxon>Embryophyta</taxon>
        <taxon>Tracheophyta</taxon>
        <taxon>Spermatophyta</taxon>
        <taxon>Magnoliopsida</taxon>
        <taxon>eudicotyledons</taxon>
        <taxon>Gunneridae</taxon>
        <taxon>Pentapetalae</taxon>
        <taxon>rosids</taxon>
        <taxon>fabids</taxon>
        <taxon>Malpighiales</taxon>
        <taxon>Rhizophoraceae</taxon>
        <taxon>Rhizophora</taxon>
    </lineage>
</organism>
<protein>
    <submittedName>
        <fullName evidence="1">Uncharacterized protein</fullName>
    </submittedName>
</protein>
<reference evidence="1" key="1">
    <citation type="submission" date="2018-02" db="EMBL/GenBank/DDBJ databases">
        <title>Rhizophora mucronata_Transcriptome.</title>
        <authorList>
            <person name="Meera S.P."/>
            <person name="Sreeshan A."/>
            <person name="Augustine A."/>
        </authorList>
    </citation>
    <scope>NUCLEOTIDE SEQUENCE</scope>
    <source>
        <tissue evidence="1">Leaf</tissue>
    </source>
</reference>
<evidence type="ECO:0000313" key="1">
    <source>
        <dbReference type="EMBL" id="MBX64697.1"/>
    </source>
</evidence>
<dbReference type="EMBL" id="GGEC01084213">
    <property type="protein sequence ID" value="MBX64697.1"/>
    <property type="molecule type" value="Transcribed_RNA"/>
</dbReference>
<sequence>MVDNLKETPFTGSFSHLLYALLSLQFSNGQTIDINEGQLKFFNNEMFLTLMMMTFCLSV</sequence>
<dbReference type="AlphaFoldDB" id="A0A2P2QCR9"/>
<proteinExistence type="predicted"/>
<accession>A0A2P2QCR9</accession>